<organism evidence="1">
    <name type="scientific">Burkholderia cenocepacia</name>
    <dbReference type="NCBI Taxonomy" id="95486"/>
    <lineage>
        <taxon>Bacteria</taxon>
        <taxon>Pseudomonadati</taxon>
        <taxon>Pseudomonadota</taxon>
        <taxon>Betaproteobacteria</taxon>
        <taxon>Burkholderiales</taxon>
        <taxon>Burkholderiaceae</taxon>
        <taxon>Burkholderia</taxon>
        <taxon>Burkholderia cepacia complex</taxon>
    </lineage>
</organism>
<reference evidence="1" key="1">
    <citation type="submission" date="2014-04" db="EMBL/GenBank/DDBJ databases">
        <title>In planta biocontrol of soil-borne Fusarium wilt of banana through a plant endophytic bacterium, Burkholderia cenocepacia 869T2.</title>
        <authorList>
            <person name="Ho Y.-N."/>
            <person name="Chiang H.-M."/>
            <person name="Chao C.-P."/>
            <person name="Su C.-C."/>
            <person name="Hsu H.-F."/>
            <person name="Guo C.-T."/>
            <person name="Hsieh J.-L."/>
            <person name="Huang C.-C."/>
        </authorList>
    </citation>
    <scope>NUCLEOTIDE SEQUENCE [LARGE SCALE GENOMIC DNA]</scope>
    <source>
        <strain evidence="1">869T2</strain>
    </source>
</reference>
<dbReference type="AlphaFoldDB" id="A0A071M8P7"/>
<name>A0A071M8P7_9BURK</name>
<protein>
    <submittedName>
        <fullName evidence="1">Uncharacterized protein</fullName>
    </submittedName>
</protein>
<gene>
    <name evidence="1" type="ORF">DT99_25005</name>
</gene>
<dbReference type="EMBL" id="JJOA01000023">
    <property type="protein sequence ID" value="KEA56945.1"/>
    <property type="molecule type" value="Genomic_DNA"/>
</dbReference>
<comment type="caution">
    <text evidence="1">The sequence shown here is derived from an EMBL/GenBank/DDBJ whole genome shotgun (WGS) entry which is preliminary data.</text>
</comment>
<proteinExistence type="predicted"/>
<accession>A0A071M8P7</accession>
<sequence length="73" mass="7845">MSDTDMSNTPNLSASAIWALERLADVRYGRDAPALGWSIARELVSAGFVSHPVHGRSGASITAEGRTFLKSRK</sequence>
<evidence type="ECO:0000313" key="1">
    <source>
        <dbReference type="EMBL" id="KEA56945.1"/>
    </source>
</evidence>
<dbReference type="OrthoDB" id="9028763at2"/>